<dbReference type="AlphaFoldDB" id="A0ABD7B521"/>
<evidence type="ECO:0000256" key="7">
    <source>
        <dbReference type="RuleBase" id="RU003956"/>
    </source>
</evidence>
<dbReference type="PROSITE" id="PS00704">
    <property type="entry name" value="PROK_CO2_ANHYDRASE_1"/>
    <property type="match status" value="1"/>
</dbReference>
<evidence type="ECO:0000256" key="2">
    <source>
        <dbReference type="ARBA" id="ARBA00012925"/>
    </source>
</evidence>
<dbReference type="Gene3D" id="3.40.1050.10">
    <property type="entry name" value="Carbonic anhydrase"/>
    <property type="match status" value="1"/>
</dbReference>
<dbReference type="SMART" id="SM00947">
    <property type="entry name" value="Pro_CA"/>
    <property type="match status" value="1"/>
</dbReference>
<accession>A0ABD7B521</accession>
<dbReference type="InterPro" id="IPR001765">
    <property type="entry name" value="Carbonic_anhydrase"/>
</dbReference>
<dbReference type="PANTHER" id="PTHR11002">
    <property type="entry name" value="CARBONIC ANHYDRASE"/>
    <property type="match status" value="1"/>
</dbReference>
<dbReference type="InterPro" id="IPR036874">
    <property type="entry name" value="Carbonic_anhydrase_sf"/>
</dbReference>
<comment type="catalytic activity">
    <reaction evidence="5 7">
        <text>hydrogencarbonate + H(+) = CO2 + H2O</text>
        <dbReference type="Rhea" id="RHEA:10748"/>
        <dbReference type="ChEBI" id="CHEBI:15377"/>
        <dbReference type="ChEBI" id="CHEBI:15378"/>
        <dbReference type="ChEBI" id="CHEBI:16526"/>
        <dbReference type="ChEBI" id="CHEBI:17544"/>
        <dbReference type="EC" id="4.2.1.1"/>
    </reaction>
</comment>
<proteinExistence type="inferred from homology"/>
<dbReference type="GO" id="GO:0008270">
    <property type="term" value="F:zinc ion binding"/>
    <property type="evidence" value="ECO:0007669"/>
    <property type="project" value="UniProtKB-UniRule"/>
</dbReference>
<dbReference type="CDD" id="cd00884">
    <property type="entry name" value="beta_CA_cladeB"/>
    <property type="match status" value="1"/>
</dbReference>
<dbReference type="RefSeq" id="WP_191086559.1">
    <property type="nucleotide sequence ID" value="NZ_CP061723.1"/>
</dbReference>
<feature type="binding site" evidence="6">
    <location>
        <position position="39"/>
    </location>
    <ligand>
        <name>Zn(2+)</name>
        <dbReference type="ChEBI" id="CHEBI:29105"/>
    </ligand>
</feature>
<dbReference type="EMBL" id="CP061723">
    <property type="protein sequence ID" value="QOC95440.1"/>
    <property type="molecule type" value="Genomic_DNA"/>
</dbReference>
<keyword evidence="4 7" id="KW-0456">Lyase</keyword>
<keyword evidence="6" id="KW-0479">Metal-binding</keyword>
<evidence type="ECO:0000256" key="3">
    <source>
        <dbReference type="ARBA" id="ARBA00022833"/>
    </source>
</evidence>
<keyword evidence="3 6" id="KW-0862">Zinc</keyword>
<sequence length="225" mass="24386">MKALIEGFLKFQKEVFPQRTDLFKHLATTQQPGNLFITCSDSRVVPELLTQQEPGELFVIRNAGNIVPSYSPHPGGVSATVEYAVAVLGVTDIVICGHSDCGAMTAIAKCTCMDHLPAVSGWLQHAESARVINESRSHADEAAKISSMVRENVIAQMANIQTHPSVRLAQVKGLLNLHGWVYDIETGSIDALDADNRHFKSLAHHPATCAVPARPANRSSLDMPI</sequence>
<dbReference type="InterPro" id="IPR045066">
    <property type="entry name" value="Beta_CA_cladeB"/>
</dbReference>
<dbReference type="Proteomes" id="UP000516786">
    <property type="component" value="Chromosome"/>
</dbReference>
<gene>
    <name evidence="8" type="ORF">ID616_14955</name>
</gene>
<protein>
    <recommendedName>
        <fullName evidence="2 7">Carbonic anhydrase</fullName>
        <ecNumber evidence="2 7">4.2.1.1</ecNumber>
    </recommendedName>
    <alternativeName>
        <fullName evidence="7">Carbonate dehydratase</fullName>
    </alternativeName>
</protein>
<dbReference type="GO" id="GO:0004089">
    <property type="term" value="F:carbonate dehydratase activity"/>
    <property type="evidence" value="ECO:0007669"/>
    <property type="project" value="UniProtKB-UniRule"/>
</dbReference>
<dbReference type="EC" id="4.2.1.1" evidence="2 7"/>
<feature type="binding site" evidence="6">
    <location>
        <position position="101"/>
    </location>
    <ligand>
        <name>Zn(2+)</name>
        <dbReference type="ChEBI" id="CHEBI:29105"/>
    </ligand>
</feature>
<comment type="function">
    <text evidence="7">Reversible hydration of carbon dioxide.</text>
</comment>
<organism evidence="8 9">
    <name type="scientific">Pseudomonas putida</name>
    <name type="common">Arthrobacter siderocapsulatus</name>
    <dbReference type="NCBI Taxonomy" id="303"/>
    <lineage>
        <taxon>Bacteria</taxon>
        <taxon>Pseudomonadati</taxon>
        <taxon>Pseudomonadota</taxon>
        <taxon>Gammaproteobacteria</taxon>
        <taxon>Pseudomonadales</taxon>
        <taxon>Pseudomonadaceae</taxon>
        <taxon>Pseudomonas</taxon>
    </lineage>
</organism>
<dbReference type="SUPFAM" id="SSF53056">
    <property type="entry name" value="beta-carbonic anhydrase, cab"/>
    <property type="match status" value="1"/>
</dbReference>
<name>A0ABD7B521_PSEPU</name>
<evidence type="ECO:0000256" key="6">
    <source>
        <dbReference type="PIRSR" id="PIRSR601765-1"/>
    </source>
</evidence>
<evidence type="ECO:0000313" key="9">
    <source>
        <dbReference type="Proteomes" id="UP000516786"/>
    </source>
</evidence>
<comment type="similarity">
    <text evidence="1 7">Belongs to the beta-class carbonic anhydrase family.</text>
</comment>
<dbReference type="PROSITE" id="PS00705">
    <property type="entry name" value="PROK_CO2_ANHYDRASE_2"/>
    <property type="match status" value="1"/>
</dbReference>
<evidence type="ECO:0000313" key="8">
    <source>
        <dbReference type="EMBL" id="QOC95440.1"/>
    </source>
</evidence>
<dbReference type="Pfam" id="PF00484">
    <property type="entry name" value="Pro_CA"/>
    <property type="match status" value="1"/>
</dbReference>
<feature type="binding site" evidence="6">
    <location>
        <position position="98"/>
    </location>
    <ligand>
        <name>Zn(2+)</name>
        <dbReference type="ChEBI" id="CHEBI:29105"/>
    </ligand>
</feature>
<dbReference type="InterPro" id="IPR015892">
    <property type="entry name" value="Carbonic_anhydrase_CS"/>
</dbReference>
<comment type="cofactor">
    <cofactor evidence="6">
        <name>Zn(2+)</name>
        <dbReference type="ChEBI" id="CHEBI:29105"/>
    </cofactor>
    <text evidence="6">Binds 1 zinc ion per subunit.</text>
</comment>
<evidence type="ECO:0000256" key="5">
    <source>
        <dbReference type="ARBA" id="ARBA00048348"/>
    </source>
</evidence>
<evidence type="ECO:0000256" key="1">
    <source>
        <dbReference type="ARBA" id="ARBA00006217"/>
    </source>
</evidence>
<feature type="binding site" evidence="6">
    <location>
        <position position="41"/>
    </location>
    <ligand>
        <name>Zn(2+)</name>
        <dbReference type="ChEBI" id="CHEBI:29105"/>
    </ligand>
</feature>
<reference evidence="8 9" key="1">
    <citation type="submission" date="2020-09" db="EMBL/GenBank/DDBJ databases">
        <title>Co-existence of a novel multidrug-resistance efflux pump with carbapenem resistance gene blaVIM-2 in one megaplasmid in Pseudomonas putida.</title>
        <authorList>
            <person name="Peng K."/>
            <person name="Li R."/>
        </authorList>
    </citation>
    <scope>NUCLEOTIDE SEQUENCE [LARGE SCALE GENOMIC DNA]</scope>
    <source>
        <strain evidence="8 9">ZXPA-20</strain>
    </source>
</reference>
<evidence type="ECO:0000256" key="4">
    <source>
        <dbReference type="ARBA" id="ARBA00023239"/>
    </source>
</evidence>
<dbReference type="PANTHER" id="PTHR11002:SF42">
    <property type="entry name" value="CARBONIC ANHYDRASE 1"/>
    <property type="match status" value="1"/>
</dbReference>